<name>A0A3P3YI69_PLABS</name>
<evidence type="ECO:0000313" key="3">
    <source>
        <dbReference type="EMBL" id="SPQ99560.1"/>
    </source>
</evidence>
<dbReference type="PANTHER" id="PTHR47380">
    <property type="entry name" value="OS02G0533000 PROTEIN"/>
    <property type="match status" value="1"/>
</dbReference>
<gene>
    <name evidence="3" type="ORF">PLBR_LOCUS6775</name>
</gene>
<proteinExistence type="predicted"/>
<dbReference type="PANTHER" id="PTHR47380:SF4">
    <property type="entry name" value="OS02G0533000 PROTEIN"/>
    <property type="match status" value="1"/>
</dbReference>
<keyword evidence="3" id="KW-0496">Mitochondrion</keyword>
<accession>A0A3P3YI69</accession>
<geneLocation type="mitochondrion" evidence="3"/>
<protein>
    <submittedName>
        <fullName evidence="3">Uncharacterized protein</fullName>
    </submittedName>
</protein>
<evidence type="ECO:0000256" key="1">
    <source>
        <dbReference type="SAM" id="MobiDB-lite"/>
    </source>
</evidence>
<organism evidence="3 4">
    <name type="scientific">Plasmodiophora brassicae</name>
    <name type="common">Clubroot disease agent</name>
    <dbReference type="NCBI Taxonomy" id="37360"/>
    <lineage>
        <taxon>Eukaryota</taxon>
        <taxon>Sar</taxon>
        <taxon>Rhizaria</taxon>
        <taxon>Endomyxa</taxon>
        <taxon>Phytomyxea</taxon>
        <taxon>Plasmodiophorida</taxon>
        <taxon>Plasmodiophoridae</taxon>
        <taxon>Plasmodiophora</taxon>
    </lineage>
</organism>
<feature type="compositionally biased region" description="Basic residues" evidence="1">
    <location>
        <begin position="172"/>
        <end position="183"/>
    </location>
</feature>
<feature type="transmembrane region" description="Helical" evidence="2">
    <location>
        <begin position="102"/>
        <end position="124"/>
    </location>
</feature>
<sequence>MAILTRHQAEDAILDLVSDGALRLTAGDVVGRGCATDLGQARALLQGLLASGAGSIDPTPAGVVYVLHADARDRVRQRRLRARCTSGLVRIASYAWYALRVSFGVCLFLSIVIAAVIIIAVWIAKCTQDGADRDRFHHHHHGFDDFFPGFDRMAWWYLLQPPVFVPSPSRGHQYRRVPPRPRAGRPGPGDPPPPPGVDLEAGRHRNEDDMGLLLAIFSLLFGDGDPNRDWDDRRCHAIHALIQHHAGCIIAEQTAPYYDECLLDEAADRHEHHMLDLLARFDGEPIATDDGRLVYRFPVLMVTADDEDSALNAVTSPPILEREWRFSAAPVSRLQHAIGLGLGIVNIIEVVVMRRLLSSSIGGQLSGVFRHVGRLGQGLSTVMTVYACAYVAVPLIRYAIIQLLNMRIRRRNAKRTGAVARLLSALSKQQDKLNAARAHACAWTQV</sequence>
<dbReference type="EMBL" id="OVEO01000012">
    <property type="protein sequence ID" value="SPQ99560.1"/>
    <property type="molecule type" value="Genomic_DNA"/>
</dbReference>
<feature type="region of interest" description="Disordered" evidence="1">
    <location>
        <begin position="169"/>
        <end position="202"/>
    </location>
</feature>
<dbReference type="Proteomes" id="UP000290189">
    <property type="component" value="Unassembled WGS sequence"/>
</dbReference>
<feature type="transmembrane region" description="Helical" evidence="2">
    <location>
        <begin position="377"/>
        <end position="400"/>
    </location>
</feature>
<keyword evidence="2" id="KW-1133">Transmembrane helix</keyword>
<dbReference type="InterPro" id="IPR044200">
    <property type="entry name" value="At5g03900-like"/>
</dbReference>
<keyword evidence="2" id="KW-0472">Membrane</keyword>
<evidence type="ECO:0000256" key="2">
    <source>
        <dbReference type="SAM" id="Phobius"/>
    </source>
</evidence>
<dbReference type="AlphaFoldDB" id="A0A3P3YI69"/>
<keyword evidence="2" id="KW-0812">Transmembrane</keyword>
<evidence type="ECO:0000313" key="4">
    <source>
        <dbReference type="Proteomes" id="UP000290189"/>
    </source>
</evidence>
<reference evidence="3 4" key="1">
    <citation type="submission" date="2018-03" db="EMBL/GenBank/DDBJ databases">
        <authorList>
            <person name="Fogelqvist J."/>
        </authorList>
    </citation>
    <scope>NUCLEOTIDE SEQUENCE [LARGE SCALE GENOMIC DNA]</scope>
</reference>